<gene>
    <name evidence="1" type="ORF">V5799_005342</name>
</gene>
<feature type="non-terminal residue" evidence="1">
    <location>
        <position position="1"/>
    </location>
</feature>
<reference evidence="1 2" key="1">
    <citation type="journal article" date="2023" name="Arcadia Sci">
        <title>De novo assembly of a long-read Amblyomma americanum tick genome.</title>
        <authorList>
            <person name="Chou S."/>
            <person name="Poskanzer K.E."/>
            <person name="Rollins M."/>
            <person name="Thuy-Boun P.S."/>
        </authorList>
    </citation>
    <scope>NUCLEOTIDE SEQUENCE [LARGE SCALE GENOMIC DNA]</scope>
    <source>
        <strain evidence="1">F_SG_1</strain>
        <tissue evidence="1">Salivary glands</tissue>
    </source>
</reference>
<protein>
    <submittedName>
        <fullName evidence="1">Uncharacterized protein</fullName>
    </submittedName>
</protein>
<accession>A0AAQ4DZI7</accession>
<keyword evidence="2" id="KW-1185">Reference proteome</keyword>
<comment type="caution">
    <text evidence="1">The sequence shown here is derived from an EMBL/GenBank/DDBJ whole genome shotgun (WGS) entry which is preliminary data.</text>
</comment>
<dbReference type="EMBL" id="JARKHS020024842">
    <property type="protein sequence ID" value="KAK8767877.1"/>
    <property type="molecule type" value="Genomic_DNA"/>
</dbReference>
<name>A0AAQ4DZI7_AMBAM</name>
<dbReference type="AlphaFoldDB" id="A0AAQ4DZI7"/>
<evidence type="ECO:0000313" key="2">
    <source>
        <dbReference type="Proteomes" id="UP001321473"/>
    </source>
</evidence>
<dbReference type="Proteomes" id="UP001321473">
    <property type="component" value="Unassembled WGS sequence"/>
</dbReference>
<sequence>LIFVWFLDNYCSSQPQQLNCKSPRHQKTPYKVVAAVLQEKSTSVIFLLPSPWTIPAVSSSSHWQMSRHQLKLPPWHTSRKGYLSQRLKTAVPLQAAQSRAVVLAMLELPYDPSGQQPATLWQATQ</sequence>
<evidence type="ECO:0000313" key="1">
    <source>
        <dbReference type="EMBL" id="KAK8767877.1"/>
    </source>
</evidence>
<proteinExistence type="predicted"/>
<organism evidence="1 2">
    <name type="scientific">Amblyomma americanum</name>
    <name type="common">Lone star tick</name>
    <dbReference type="NCBI Taxonomy" id="6943"/>
    <lineage>
        <taxon>Eukaryota</taxon>
        <taxon>Metazoa</taxon>
        <taxon>Ecdysozoa</taxon>
        <taxon>Arthropoda</taxon>
        <taxon>Chelicerata</taxon>
        <taxon>Arachnida</taxon>
        <taxon>Acari</taxon>
        <taxon>Parasitiformes</taxon>
        <taxon>Ixodida</taxon>
        <taxon>Ixodoidea</taxon>
        <taxon>Ixodidae</taxon>
        <taxon>Amblyomminae</taxon>
        <taxon>Amblyomma</taxon>
    </lineage>
</organism>